<keyword evidence="1" id="KW-1133">Transmembrane helix</keyword>
<dbReference type="OrthoDB" id="5344006at2759"/>
<dbReference type="AlphaFoldDB" id="A0A9P4VQB1"/>
<proteinExistence type="predicted"/>
<accession>A0A9P4VQB1</accession>
<keyword evidence="1" id="KW-0812">Transmembrane</keyword>
<evidence type="ECO:0000313" key="3">
    <source>
        <dbReference type="Proteomes" id="UP000799429"/>
    </source>
</evidence>
<keyword evidence="3" id="KW-1185">Reference proteome</keyword>
<gene>
    <name evidence="2" type="ORF">M501DRAFT_1018003</name>
</gene>
<feature type="transmembrane region" description="Helical" evidence="1">
    <location>
        <begin position="101"/>
        <end position="123"/>
    </location>
</feature>
<evidence type="ECO:0000256" key="1">
    <source>
        <dbReference type="SAM" id="Phobius"/>
    </source>
</evidence>
<keyword evidence="1" id="KW-0472">Membrane</keyword>
<protein>
    <submittedName>
        <fullName evidence="2">Uncharacterized protein</fullName>
    </submittedName>
</protein>
<evidence type="ECO:0000313" key="2">
    <source>
        <dbReference type="EMBL" id="KAF2837627.1"/>
    </source>
</evidence>
<sequence>MAPQHVVPPMTPILSSQKPKFKMPSFPNIKTQIERLKQLKAGASLPRWKSKGSSVGRPTNKLGSFKLKESIARLRANISKEKVRIAPTHYPHIPFHGLRTIQLLSSVIVASFICLSTIAALLLDIHVHKRFTRLGPYNNLGDVELKSTSIFSTSTLNVEAPMLPPKSQTLSKRIQMSEEEYEDIPVERFQDPGETSGGAMTPVEQVVAAATGAAKGKKGRRRLGDCGWL</sequence>
<dbReference type="Proteomes" id="UP000799429">
    <property type="component" value="Unassembled WGS sequence"/>
</dbReference>
<comment type="caution">
    <text evidence="2">The sequence shown here is derived from an EMBL/GenBank/DDBJ whole genome shotgun (WGS) entry which is preliminary data.</text>
</comment>
<reference evidence="2" key="1">
    <citation type="journal article" date="2020" name="Stud. Mycol.">
        <title>101 Dothideomycetes genomes: a test case for predicting lifestyles and emergence of pathogens.</title>
        <authorList>
            <person name="Haridas S."/>
            <person name="Albert R."/>
            <person name="Binder M."/>
            <person name="Bloem J."/>
            <person name="Labutti K."/>
            <person name="Salamov A."/>
            <person name="Andreopoulos B."/>
            <person name="Baker S."/>
            <person name="Barry K."/>
            <person name="Bills G."/>
            <person name="Bluhm B."/>
            <person name="Cannon C."/>
            <person name="Castanera R."/>
            <person name="Culley D."/>
            <person name="Daum C."/>
            <person name="Ezra D."/>
            <person name="Gonzalez J."/>
            <person name="Henrissat B."/>
            <person name="Kuo A."/>
            <person name="Liang C."/>
            <person name="Lipzen A."/>
            <person name="Lutzoni F."/>
            <person name="Magnuson J."/>
            <person name="Mondo S."/>
            <person name="Nolan M."/>
            <person name="Ohm R."/>
            <person name="Pangilinan J."/>
            <person name="Park H.-J."/>
            <person name="Ramirez L."/>
            <person name="Alfaro M."/>
            <person name="Sun H."/>
            <person name="Tritt A."/>
            <person name="Yoshinaga Y."/>
            <person name="Zwiers L.-H."/>
            <person name="Turgeon B."/>
            <person name="Goodwin S."/>
            <person name="Spatafora J."/>
            <person name="Crous P."/>
            <person name="Grigoriev I."/>
        </authorList>
    </citation>
    <scope>NUCLEOTIDE SEQUENCE</scope>
    <source>
        <strain evidence="2">CBS 101060</strain>
    </source>
</reference>
<organism evidence="2 3">
    <name type="scientific">Patellaria atrata CBS 101060</name>
    <dbReference type="NCBI Taxonomy" id="1346257"/>
    <lineage>
        <taxon>Eukaryota</taxon>
        <taxon>Fungi</taxon>
        <taxon>Dikarya</taxon>
        <taxon>Ascomycota</taxon>
        <taxon>Pezizomycotina</taxon>
        <taxon>Dothideomycetes</taxon>
        <taxon>Dothideomycetes incertae sedis</taxon>
        <taxon>Patellariales</taxon>
        <taxon>Patellariaceae</taxon>
        <taxon>Patellaria</taxon>
    </lineage>
</organism>
<dbReference type="EMBL" id="MU006099">
    <property type="protein sequence ID" value="KAF2837627.1"/>
    <property type="molecule type" value="Genomic_DNA"/>
</dbReference>
<name>A0A9P4VQB1_9PEZI</name>